<dbReference type="KEGG" id="tpol:Mal48_44270"/>
<evidence type="ECO:0000313" key="1">
    <source>
        <dbReference type="EMBL" id="QDT35152.1"/>
    </source>
</evidence>
<reference evidence="1 2" key="1">
    <citation type="submission" date="2019-02" db="EMBL/GenBank/DDBJ databases">
        <title>Deep-cultivation of Planctomycetes and their phenomic and genomic characterization uncovers novel biology.</title>
        <authorList>
            <person name="Wiegand S."/>
            <person name="Jogler M."/>
            <person name="Boedeker C."/>
            <person name="Pinto D."/>
            <person name="Vollmers J."/>
            <person name="Rivas-Marin E."/>
            <person name="Kohn T."/>
            <person name="Peeters S.H."/>
            <person name="Heuer A."/>
            <person name="Rast P."/>
            <person name="Oberbeckmann S."/>
            <person name="Bunk B."/>
            <person name="Jeske O."/>
            <person name="Meyerdierks A."/>
            <person name="Storesund J.E."/>
            <person name="Kallscheuer N."/>
            <person name="Luecker S."/>
            <person name="Lage O.M."/>
            <person name="Pohl T."/>
            <person name="Merkel B.J."/>
            <person name="Hornburger P."/>
            <person name="Mueller R.-W."/>
            <person name="Bruemmer F."/>
            <person name="Labrenz M."/>
            <person name="Spormann A.M."/>
            <person name="Op den Camp H."/>
            <person name="Overmann J."/>
            <person name="Amann R."/>
            <person name="Jetten M.S.M."/>
            <person name="Mascher T."/>
            <person name="Medema M.H."/>
            <person name="Devos D.P."/>
            <person name="Kaster A.-K."/>
            <person name="Ovreas L."/>
            <person name="Rohde M."/>
            <person name="Galperin M.Y."/>
            <person name="Jogler C."/>
        </authorList>
    </citation>
    <scope>NUCLEOTIDE SEQUENCE [LARGE SCALE GENOMIC DNA]</scope>
    <source>
        <strain evidence="1 2">Mal48</strain>
    </source>
</reference>
<dbReference type="Pfam" id="PF09492">
    <property type="entry name" value="Pec_lyase"/>
    <property type="match status" value="1"/>
</dbReference>
<proteinExistence type="predicted"/>
<name>A0A517QU50_9PLAN</name>
<dbReference type="OrthoDB" id="9804686at2"/>
<dbReference type="Proteomes" id="UP000315724">
    <property type="component" value="Chromosome"/>
</dbReference>
<keyword evidence="2" id="KW-1185">Reference proteome</keyword>
<sequence length="481" mass="54212">MAQDQGGCMFLKMTLVFVFFVSCFQNSSESQDSLAEQAEATMKRAATYFRESVATHGGYVYHYSPDLQQRWGEGVATRDQIWIQPPGTPTVGMAFLDAYQATGDEYYLEAAREAAYAVAYGQLKSGGWQNCVDFNKRGARVNQYRNGKGGGKNNSSFDDGQTQSALLFMIKMDKALDFKDKTIHESAMVGLKAVLDAQFPNGAFPQVFTGPVTPQPMASSNFPSYDWRTAGRVKNYWDMYTLNDNVTGYIAKTLIEAHSVYNDPKYLTALEKLGDFLILAQMPQPQPGWAQQYNYNMQPIWARKFEPPGISGDETQEVIDTLLDLVEITGNVKYLKPIPAAIAWLKKSQLPNGQLARYYELKTNRPLYMQREGKVYSLTYDDSNLPSHYGWKTDSRIRELEQRVKRVKDGKPAPSLDSSELQASVETLIESLDKQGRWITVSQGERLVGQPKIAEGMSYISSETFSENLRTLSEYLSRSEK</sequence>
<accession>A0A517QU50</accession>
<keyword evidence="1" id="KW-0456">Lyase</keyword>
<gene>
    <name evidence="1" type="ORF">Mal48_44270</name>
</gene>
<organism evidence="1 2">
    <name type="scientific">Thalassoglobus polymorphus</name>
    <dbReference type="NCBI Taxonomy" id="2527994"/>
    <lineage>
        <taxon>Bacteria</taxon>
        <taxon>Pseudomonadati</taxon>
        <taxon>Planctomycetota</taxon>
        <taxon>Planctomycetia</taxon>
        <taxon>Planctomycetales</taxon>
        <taxon>Planctomycetaceae</taxon>
        <taxon>Thalassoglobus</taxon>
    </lineage>
</organism>
<evidence type="ECO:0000313" key="2">
    <source>
        <dbReference type="Proteomes" id="UP000315724"/>
    </source>
</evidence>
<dbReference type="RefSeq" id="WP_145204251.1">
    <property type="nucleotide sequence ID" value="NZ_CP036267.1"/>
</dbReference>
<dbReference type="Gene3D" id="1.50.10.20">
    <property type="match status" value="1"/>
</dbReference>
<dbReference type="GO" id="GO:0016829">
    <property type="term" value="F:lyase activity"/>
    <property type="evidence" value="ECO:0007669"/>
    <property type="project" value="UniProtKB-KW"/>
</dbReference>
<dbReference type="AlphaFoldDB" id="A0A517QU50"/>
<dbReference type="SUPFAM" id="SSF81853">
    <property type="entry name" value="Family 10 polysaccharide lyase"/>
    <property type="match status" value="1"/>
</dbReference>
<protein>
    <submittedName>
        <fullName evidence="1">Pectic acid lyase</fullName>
    </submittedName>
</protein>
<dbReference type="InterPro" id="IPR012669">
    <property type="entry name" value="Pectate_lyase"/>
</dbReference>
<dbReference type="EMBL" id="CP036267">
    <property type="protein sequence ID" value="QDT35152.1"/>
    <property type="molecule type" value="Genomic_DNA"/>
</dbReference>